<dbReference type="Pfam" id="PF09339">
    <property type="entry name" value="HTH_IclR"/>
    <property type="match status" value="1"/>
</dbReference>
<evidence type="ECO:0000256" key="3">
    <source>
        <dbReference type="ARBA" id="ARBA00023163"/>
    </source>
</evidence>
<dbReference type="EMBL" id="JBHTEF010000001">
    <property type="protein sequence ID" value="MFC7579660.1"/>
    <property type="molecule type" value="Genomic_DNA"/>
</dbReference>
<reference evidence="7" key="1">
    <citation type="journal article" date="2014" name="Int. J. Syst. Evol. Microbiol.">
        <title>Complete genome of a new Firmicutes species belonging to the dominant human colonic microbiota ('Ruminococcus bicirculans') reveals two chromosomes and a selective capacity to utilize plant glucans.</title>
        <authorList>
            <consortium name="NISC Comparative Sequencing Program"/>
            <person name="Wegmann U."/>
            <person name="Louis P."/>
            <person name="Goesmann A."/>
            <person name="Henrissat B."/>
            <person name="Duncan S.H."/>
            <person name="Flint H.J."/>
        </authorList>
    </citation>
    <scope>NUCLEOTIDE SEQUENCE</scope>
    <source>
        <strain evidence="7">CCUG 56698</strain>
    </source>
</reference>
<dbReference type="SMART" id="SM00346">
    <property type="entry name" value="HTH_ICLR"/>
    <property type="match status" value="1"/>
</dbReference>
<gene>
    <name evidence="6" type="ORF">ACFQWG_00215</name>
    <name evidence="7" type="ORF">ACFQWG_13735</name>
</gene>
<dbReference type="InterPro" id="IPR014757">
    <property type="entry name" value="Tscrpt_reg_IclR_C"/>
</dbReference>
<dbReference type="Gene3D" id="3.30.450.40">
    <property type="match status" value="1"/>
</dbReference>
<dbReference type="PANTHER" id="PTHR30136:SF24">
    <property type="entry name" value="HTH-TYPE TRANSCRIPTIONAL REPRESSOR ALLR"/>
    <property type="match status" value="1"/>
</dbReference>
<protein>
    <submittedName>
        <fullName evidence="7">IclR family transcriptional regulator</fullName>
    </submittedName>
</protein>
<keyword evidence="8" id="KW-1185">Reference proteome</keyword>
<keyword evidence="1" id="KW-0805">Transcription regulation</keyword>
<sequence length="265" mass="29033">MTDVSPVASVDRALVTVERLAQSASTGMSLKELAVDLHMNKATLHHTLAALRFRGWVEQNPDGNYLLGPGTRPILRWWTSDERVSTVLHPVLERISAETNELVHLGRLSHHSILYLDKVEPELALRVWSRIGSRAPAVRTALGRALLGARQVGRDDVGLWLDEMGTPPEGFNERTLGELEAVRTRGYASEVEENESGIACVAVPLQVGGHPLVAISVSAPVERMGPDRMERLAECITRRVGEADLPEIVTMPTTSEDEQTGGEDE</sequence>
<reference evidence="8" key="2">
    <citation type="journal article" date="2019" name="Int. J. Syst. Evol. Microbiol.">
        <title>The Global Catalogue of Microorganisms (GCM) 10K type strain sequencing project: providing services to taxonomists for standard genome sequencing and annotation.</title>
        <authorList>
            <consortium name="The Broad Institute Genomics Platform"/>
            <consortium name="The Broad Institute Genome Sequencing Center for Infectious Disease"/>
            <person name="Wu L."/>
            <person name="Ma J."/>
        </authorList>
    </citation>
    <scope>NUCLEOTIDE SEQUENCE [LARGE SCALE GENOMIC DNA]</scope>
    <source>
        <strain evidence="8">CCUG 56698</strain>
    </source>
</reference>
<evidence type="ECO:0000313" key="8">
    <source>
        <dbReference type="Proteomes" id="UP001596527"/>
    </source>
</evidence>
<comment type="caution">
    <text evidence="7">The sequence shown here is derived from an EMBL/GenBank/DDBJ whole genome shotgun (WGS) entry which is preliminary data.</text>
</comment>
<dbReference type="Proteomes" id="UP001596527">
    <property type="component" value="Unassembled WGS sequence"/>
</dbReference>
<evidence type="ECO:0000256" key="2">
    <source>
        <dbReference type="ARBA" id="ARBA00023125"/>
    </source>
</evidence>
<dbReference type="PROSITE" id="PS51077">
    <property type="entry name" value="HTH_ICLR"/>
    <property type="match status" value="1"/>
</dbReference>
<evidence type="ECO:0000313" key="6">
    <source>
        <dbReference type="EMBL" id="MFC7579660.1"/>
    </source>
</evidence>
<dbReference type="SUPFAM" id="SSF46785">
    <property type="entry name" value="Winged helix' DNA-binding domain"/>
    <property type="match status" value="1"/>
</dbReference>
<accession>A0ABW2SQ41</accession>
<proteinExistence type="predicted"/>
<organism evidence="7 8">
    <name type="scientific">Schaalia naturae</name>
    <dbReference type="NCBI Taxonomy" id="635203"/>
    <lineage>
        <taxon>Bacteria</taxon>
        <taxon>Bacillati</taxon>
        <taxon>Actinomycetota</taxon>
        <taxon>Actinomycetes</taxon>
        <taxon>Actinomycetales</taxon>
        <taxon>Actinomycetaceae</taxon>
        <taxon>Schaalia</taxon>
    </lineage>
</organism>
<evidence type="ECO:0000259" key="5">
    <source>
        <dbReference type="PROSITE" id="PS51078"/>
    </source>
</evidence>
<dbReference type="InterPro" id="IPR036390">
    <property type="entry name" value="WH_DNA-bd_sf"/>
</dbReference>
<dbReference type="InterPro" id="IPR050707">
    <property type="entry name" value="HTH_MetabolicPath_Reg"/>
</dbReference>
<dbReference type="PROSITE" id="PS51078">
    <property type="entry name" value="ICLR_ED"/>
    <property type="match status" value="1"/>
</dbReference>
<feature type="domain" description="IclR-ED" evidence="5">
    <location>
        <begin position="70"/>
        <end position="262"/>
    </location>
</feature>
<dbReference type="InterPro" id="IPR029016">
    <property type="entry name" value="GAF-like_dom_sf"/>
</dbReference>
<reference evidence="7" key="3">
    <citation type="submission" date="2024-09" db="EMBL/GenBank/DDBJ databases">
        <authorList>
            <person name="Sun Q."/>
            <person name="Mori K."/>
        </authorList>
    </citation>
    <scope>NUCLEOTIDE SEQUENCE</scope>
    <source>
        <strain evidence="7">CCUG 56698</strain>
    </source>
</reference>
<dbReference type="Pfam" id="PF01614">
    <property type="entry name" value="IclR_C"/>
    <property type="match status" value="1"/>
</dbReference>
<feature type="domain" description="HTH iclR-type" evidence="4">
    <location>
        <begin position="7"/>
        <end position="69"/>
    </location>
</feature>
<keyword evidence="2" id="KW-0238">DNA-binding</keyword>
<name>A0ABW2SQ41_9ACTO</name>
<evidence type="ECO:0000313" key="7">
    <source>
        <dbReference type="EMBL" id="MFC7582250.1"/>
    </source>
</evidence>
<dbReference type="PANTHER" id="PTHR30136">
    <property type="entry name" value="HELIX-TURN-HELIX TRANSCRIPTIONAL REGULATOR, ICLR FAMILY"/>
    <property type="match status" value="1"/>
</dbReference>
<dbReference type="SUPFAM" id="SSF55781">
    <property type="entry name" value="GAF domain-like"/>
    <property type="match status" value="1"/>
</dbReference>
<evidence type="ECO:0000259" key="4">
    <source>
        <dbReference type="PROSITE" id="PS51077"/>
    </source>
</evidence>
<dbReference type="Gene3D" id="1.10.10.10">
    <property type="entry name" value="Winged helix-like DNA-binding domain superfamily/Winged helix DNA-binding domain"/>
    <property type="match status" value="1"/>
</dbReference>
<keyword evidence="3" id="KW-0804">Transcription</keyword>
<evidence type="ECO:0000256" key="1">
    <source>
        <dbReference type="ARBA" id="ARBA00023015"/>
    </source>
</evidence>
<dbReference type="InterPro" id="IPR005471">
    <property type="entry name" value="Tscrpt_reg_IclR_N"/>
</dbReference>
<dbReference type="EMBL" id="JBHTEF010000001">
    <property type="protein sequence ID" value="MFC7582250.1"/>
    <property type="molecule type" value="Genomic_DNA"/>
</dbReference>
<dbReference type="RefSeq" id="WP_380971071.1">
    <property type="nucleotide sequence ID" value="NZ_JBHTEF010000001.1"/>
</dbReference>
<dbReference type="InterPro" id="IPR036388">
    <property type="entry name" value="WH-like_DNA-bd_sf"/>
</dbReference>